<dbReference type="Proteomes" id="UP000564806">
    <property type="component" value="Unassembled WGS sequence"/>
</dbReference>
<feature type="transmembrane region" description="Helical" evidence="8">
    <location>
        <begin position="38"/>
        <end position="59"/>
    </location>
</feature>
<feature type="transmembrane region" description="Helical" evidence="8">
    <location>
        <begin position="12"/>
        <end position="32"/>
    </location>
</feature>
<feature type="transmembrane region" description="Helical" evidence="8">
    <location>
        <begin position="271"/>
        <end position="296"/>
    </location>
</feature>
<feature type="transmembrane region" description="Helical" evidence="8">
    <location>
        <begin position="217"/>
        <end position="243"/>
    </location>
</feature>
<organism evidence="9 10">
    <name type="scientific">Paenibacillus agri</name>
    <dbReference type="NCBI Taxonomy" id="2744309"/>
    <lineage>
        <taxon>Bacteria</taxon>
        <taxon>Bacillati</taxon>
        <taxon>Bacillota</taxon>
        <taxon>Bacilli</taxon>
        <taxon>Bacillales</taxon>
        <taxon>Paenibacillaceae</taxon>
        <taxon>Paenibacillus</taxon>
    </lineage>
</organism>
<dbReference type="NCBIfam" id="TIGR00912">
    <property type="entry name" value="2A0309"/>
    <property type="match status" value="1"/>
</dbReference>
<comment type="similarity">
    <text evidence="2">Belongs to the amino acid-polyamine-organocation (APC) superfamily. Spore germination protein (SGP) (TC 2.A.3.9) family.</text>
</comment>
<evidence type="ECO:0000313" key="9">
    <source>
        <dbReference type="EMBL" id="NUU64215.1"/>
    </source>
</evidence>
<accession>A0A850ETN2</accession>
<evidence type="ECO:0000313" key="10">
    <source>
        <dbReference type="Proteomes" id="UP000564806"/>
    </source>
</evidence>
<evidence type="ECO:0000256" key="1">
    <source>
        <dbReference type="ARBA" id="ARBA00004141"/>
    </source>
</evidence>
<feature type="transmembrane region" description="Helical" evidence="8">
    <location>
        <begin position="79"/>
        <end position="96"/>
    </location>
</feature>
<dbReference type="EMBL" id="JABWCS010000221">
    <property type="protein sequence ID" value="NUU64215.1"/>
    <property type="molecule type" value="Genomic_DNA"/>
</dbReference>
<keyword evidence="6 8" id="KW-1133">Transmembrane helix</keyword>
<dbReference type="AlphaFoldDB" id="A0A850ETN2"/>
<evidence type="ECO:0000256" key="5">
    <source>
        <dbReference type="ARBA" id="ARBA00022692"/>
    </source>
</evidence>
<feature type="transmembrane region" description="Helical" evidence="8">
    <location>
        <begin position="187"/>
        <end position="205"/>
    </location>
</feature>
<gene>
    <name evidence="9" type="ORF">HPT30_28075</name>
</gene>
<feature type="transmembrane region" description="Helical" evidence="8">
    <location>
        <begin position="116"/>
        <end position="132"/>
    </location>
</feature>
<dbReference type="PANTHER" id="PTHR34975">
    <property type="entry name" value="SPORE GERMINATION PROTEIN A2"/>
    <property type="match status" value="1"/>
</dbReference>
<dbReference type="PANTHER" id="PTHR34975:SF2">
    <property type="entry name" value="SPORE GERMINATION PROTEIN A2"/>
    <property type="match status" value="1"/>
</dbReference>
<evidence type="ECO:0000256" key="4">
    <source>
        <dbReference type="ARBA" id="ARBA00022544"/>
    </source>
</evidence>
<dbReference type="GO" id="GO:0009847">
    <property type="term" value="P:spore germination"/>
    <property type="evidence" value="ECO:0007669"/>
    <property type="project" value="InterPro"/>
</dbReference>
<evidence type="ECO:0000256" key="3">
    <source>
        <dbReference type="ARBA" id="ARBA00022448"/>
    </source>
</evidence>
<comment type="subcellular location">
    <subcellularLocation>
        <location evidence="1">Membrane</location>
        <topology evidence="1">Multi-pass membrane protein</topology>
    </subcellularLocation>
</comment>
<dbReference type="InterPro" id="IPR004761">
    <property type="entry name" value="Spore_GerAB"/>
</dbReference>
<keyword evidence="4" id="KW-0309">Germination</keyword>
<sequence>MNKGSVKIGLFEIFTLTLLFELGTALVVNLGMESGKDAWLSILIGDCIGLFVFVGYAFLYRRYPKLSLTGYTRKLLGKYIGAVVAVLYVILFMNLAGRDLRDGSTMLVMATMHRTPLFIISVLMILSCAYVLHKGVEVLARTSLIFGVIVLSIGIFCTILLVLSGSIDINHLLPMLENGIQPVLSSVVHQNFMFPFGEMISFTMLMPYLSNRKKGPWVIGATMFLSGLLLSFTMALNISVLGADIAKRSPLPLMPTISKISISDFIQRVDILVVMVLIIGVFFKMAVFFAAALVGLSELFNLPYRKMVYPVSLIILFTSMLDARSFTEHLQEGGKLLYTVYPVFMLLFPAILILLSFIRGHRSPPRSG</sequence>
<keyword evidence="3" id="KW-0813">Transport</keyword>
<reference evidence="9" key="1">
    <citation type="submission" date="2020-06" db="EMBL/GenBank/DDBJ databases">
        <title>Paenibacillus sp. nov., isolated from soil.</title>
        <authorList>
            <person name="Seo Y.L."/>
        </authorList>
    </citation>
    <scope>NUCLEOTIDE SEQUENCE [LARGE SCALE GENOMIC DNA]</scope>
    <source>
        <strain evidence="9">JW14</strain>
    </source>
</reference>
<evidence type="ECO:0000256" key="2">
    <source>
        <dbReference type="ARBA" id="ARBA00007998"/>
    </source>
</evidence>
<feature type="transmembrane region" description="Helical" evidence="8">
    <location>
        <begin position="308"/>
        <end position="326"/>
    </location>
</feature>
<keyword evidence="7 8" id="KW-0472">Membrane</keyword>
<keyword evidence="10" id="KW-1185">Reference proteome</keyword>
<dbReference type="Pfam" id="PF03845">
    <property type="entry name" value="Spore_permease"/>
    <property type="match status" value="1"/>
</dbReference>
<protein>
    <submittedName>
        <fullName evidence="9">GerAB/ArcD/ProY family transporter</fullName>
    </submittedName>
</protein>
<dbReference type="RefSeq" id="WP_175374554.1">
    <property type="nucleotide sequence ID" value="NZ_JABWCS010000221.1"/>
</dbReference>
<keyword evidence="5 8" id="KW-0812">Transmembrane</keyword>
<evidence type="ECO:0000256" key="6">
    <source>
        <dbReference type="ARBA" id="ARBA00022989"/>
    </source>
</evidence>
<feature type="transmembrane region" description="Helical" evidence="8">
    <location>
        <begin position="338"/>
        <end position="358"/>
    </location>
</feature>
<feature type="transmembrane region" description="Helical" evidence="8">
    <location>
        <begin position="144"/>
        <end position="167"/>
    </location>
</feature>
<dbReference type="GO" id="GO:0016020">
    <property type="term" value="C:membrane"/>
    <property type="evidence" value="ECO:0007669"/>
    <property type="project" value="UniProtKB-SubCell"/>
</dbReference>
<name>A0A850ETN2_9BACL</name>
<evidence type="ECO:0000256" key="8">
    <source>
        <dbReference type="SAM" id="Phobius"/>
    </source>
</evidence>
<comment type="caution">
    <text evidence="9">The sequence shown here is derived from an EMBL/GenBank/DDBJ whole genome shotgun (WGS) entry which is preliminary data.</text>
</comment>
<proteinExistence type="inferred from homology"/>
<evidence type="ECO:0000256" key="7">
    <source>
        <dbReference type="ARBA" id="ARBA00023136"/>
    </source>
</evidence>